<gene>
    <name evidence="2" type="ORF">PDE_06952</name>
</gene>
<protein>
    <submittedName>
        <fullName evidence="2">Uncharacterized protein</fullName>
    </submittedName>
</protein>
<organism evidence="2 3">
    <name type="scientific">Penicillium oxalicum (strain 114-2 / CGMCC 5302)</name>
    <name type="common">Penicillium decumbens</name>
    <dbReference type="NCBI Taxonomy" id="933388"/>
    <lineage>
        <taxon>Eukaryota</taxon>
        <taxon>Fungi</taxon>
        <taxon>Dikarya</taxon>
        <taxon>Ascomycota</taxon>
        <taxon>Pezizomycotina</taxon>
        <taxon>Eurotiomycetes</taxon>
        <taxon>Eurotiomycetidae</taxon>
        <taxon>Eurotiales</taxon>
        <taxon>Aspergillaceae</taxon>
        <taxon>Penicillium</taxon>
    </lineage>
</organism>
<evidence type="ECO:0000313" key="2">
    <source>
        <dbReference type="EMBL" id="EPS31993.1"/>
    </source>
</evidence>
<evidence type="ECO:0000313" key="3">
    <source>
        <dbReference type="Proteomes" id="UP000019376"/>
    </source>
</evidence>
<keyword evidence="3" id="KW-1185">Reference proteome</keyword>
<dbReference type="HOGENOM" id="CLU_1142900_0_0_1"/>
<dbReference type="EMBL" id="KB644414">
    <property type="protein sequence ID" value="EPS31993.1"/>
    <property type="molecule type" value="Genomic_DNA"/>
</dbReference>
<accession>S8AZV7</accession>
<dbReference type="AlphaFoldDB" id="S8AZV7"/>
<evidence type="ECO:0000256" key="1">
    <source>
        <dbReference type="SAM" id="MobiDB-lite"/>
    </source>
</evidence>
<name>S8AZV7_PENO1</name>
<sequence>MKILRVMKWPENPVGPRPRLKASRGALGCNACIASKPTVLQRPPLHQVFTLQKTVSPTALRDMSCQVENIAGISCEPTLQGDTTRANIGPRNSAEIKDCPPAAGSNNHQEDQEMETPSRVHTLHEPPDLAMTETEDSASEDKKMEWPQGQVMFLGRIGSPEEAVPRRLDILTHKKDSPKSLKLALITATLIKAARALVSHMVGQNSGWHVVVLAGNELLNAQDTSGSHRRTIICDHYDDFVAQ</sequence>
<feature type="region of interest" description="Disordered" evidence="1">
    <location>
        <begin position="78"/>
        <end position="130"/>
    </location>
</feature>
<feature type="compositionally biased region" description="Basic and acidic residues" evidence="1">
    <location>
        <begin position="108"/>
        <end position="127"/>
    </location>
</feature>
<proteinExistence type="predicted"/>
<reference evidence="2 3" key="1">
    <citation type="journal article" date="2013" name="PLoS ONE">
        <title>Genomic and secretomic analyses reveal unique features of the lignocellulolytic enzyme system of Penicillium decumbens.</title>
        <authorList>
            <person name="Liu G."/>
            <person name="Zhang L."/>
            <person name="Wei X."/>
            <person name="Zou G."/>
            <person name="Qin Y."/>
            <person name="Ma L."/>
            <person name="Li J."/>
            <person name="Zheng H."/>
            <person name="Wang S."/>
            <person name="Wang C."/>
            <person name="Xun L."/>
            <person name="Zhao G.-P."/>
            <person name="Zhou Z."/>
            <person name="Qu Y."/>
        </authorList>
    </citation>
    <scope>NUCLEOTIDE SEQUENCE [LARGE SCALE GENOMIC DNA]</scope>
    <source>
        <strain evidence="3">114-2 / CGMCC 5302</strain>
    </source>
</reference>
<dbReference type="Proteomes" id="UP000019376">
    <property type="component" value="Unassembled WGS sequence"/>
</dbReference>